<keyword evidence="2 4" id="KW-0328">Glycosyltransferase</keyword>
<dbReference type="AlphaFoldDB" id="A0A8K1XL55"/>
<dbReference type="PANTHER" id="PTHR11926:SF1494">
    <property type="entry name" value="FLAVONOL 3-O-GLUCOSYLTRANSFERASE UGT76E12-RELATED"/>
    <property type="match status" value="1"/>
</dbReference>
<sequence>MFAPKKPHVAIFAFPFGTHAAPLLSLSRRLAANAADASFSFFSTPKSNGSLSSIFAASAPLPNLKIYDVSDGVPEGYVPLGKPQEDIELFLKATPGNFKEALETVVKEMGEVTCVLTDSFLWFSGDIAEERGVPWVTFWTSGACSIAAHFYTELFRRKLGTGTDVLATRRDEPLDFVPGFSGLRVCDLPEGIVFGNLDSLFSRLLHRMAEESARATAVAINTFDGLDSTILTDLKSKFRSCLAVGPLSLMSPLPQETDAHACLAWLDRFAHKPASVAYVSFGTVMTPPPAELAALAEGLEESGAPFLWSLREKAREGLPAGFQERTAGRGLFVSWAPQTMVLGHVALGAFVTHCGWNSVMESITAGVPMICRPFFGDQRLNARMVSHVWRIGVEAEGRVLTRDGVVGSMELVLRKDEGRGMRERACALRDMAKEAVGNGGSSVDGFNKLLGIVVSSR</sequence>
<dbReference type="GO" id="GO:0080044">
    <property type="term" value="F:quercetin 7-O-glucosyltransferase activity"/>
    <property type="evidence" value="ECO:0007669"/>
    <property type="project" value="TreeGrafter"/>
</dbReference>
<protein>
    <recommendedName>
        <fullName evidence="5">Glycosyltransferase</fullName>
        <ecNumber evidence="5">2.4.1.-</ecNumber>
    </recommendedName>
</protein>
<dbReference type="EMBL" id="MW454862">
    <property type="protein sequence ID" value="UHU33714.1"/>
    <property type="molecule type" value="mRNA"/>
</dbReference>
<evidence type="ECO:0000256" key="3">
    <source>
        <dbReference type="ARBA" id="ARBA00022679"/>
    </source>
</evidence>
<proteinExistence type="evidence at transcript level"/>
<dbReference type="PANTHER" id="PTHR11926">
    <property type="entry name" value="GLUCOSYL/GLUCURONOSYL TRANSFERASES"/>
    <property type="match status" value="1"/>
</dbReference>
<dbReference type="FunFam" id="3.40.50.2000:FF:000091">
    <property type="entry name" value="Glycosyltransferase"/>
    <property type="match status" value="1"/>
</dbReference>
<reference evidence="6" key="1">
    <citation type="journal article" date="2021" name="Guangxi Zhi Wu">
        <title>Cloning and expression analysis of Ml3GT1 in Magnolia liliflora 'Hongyuanbao'.</title>
        <authorList>
            <person name="Wang Z."/>
            <person name="Dai M."/>
            <person name="Cheng S."/>
            <person name="Wang X."/>
            <person name="Wang Y."/>
            <person name="Shen Y."/>
            <person name="Zhang C."/>
        </authorList>
    </citation>
    <scope>NUCLEOTIDE SEQUENCE</scope>
    <source>
        <tissue evidence="6">Petals</tissue>
    </source>
</reference>
<evidence type="ECO:0000313" key="6">
    <source>
        <dbReference type="EMBL" id="UHU33714.1"/>
    </source>
</evidence>
<evidence type="ECO:0000256" key="1">
    <source>
        <dbReference type="ARBA" id="ARBA00009995"/>
    </source>
</evidence>
<evidence type="ECO:0000256" key="4">
    <source>
        <dbReference type="RuleBase" id="RU003718"/>
    </source>
</evidence>
<organism evidence="6">
    <name type="scientific">Magnolia liliiflora</name>
    <name type="common">Mulan magnolia</name>
    <name type="synonym">Yulania liliiflora</name>
    <dbReference type="NCBI Taxonomy" id="3403"/>
    <lineage>
        <taxon>Eukaryota</taxon>
        <taxon>Viridiplantae</taxon>
        <taxon>Streptophyta</taxon>
        <taxon>Embryophyta</taxon>
        <taxon>Tracheophyta</taxon>
        <taxon>Spermatophyta</taxon>
        <taxon>Magnoliopsida</taxon>
        <taxon>Magnoliidae</taxon>
        <taxon>Magnoliales</taxon>
        <taxon>Magnoliaceae</taxon>
        <taxon>Magnolia</taxon>
    </lineage>
</organism>
<keyword evidence="3 4" id="KW-0808">Transferase</keyword>
<evidence type="ECO:0000256" key="5">
    <source>
        <dbReference type="RuleBase" id="RU362057"/>
    </source>
</evidence>
<dbReference type="Gene3D" id="3.40.50.2000">
    <property type="entry name" value="Glycogen Phosphorylase B"/>
    <property type="match status" value="2"/>
</dbReference>
<dbReference type="InterPro" id="IPR035595">
    <property type="entry name" value="UDP_glycos_trans_CS"/>
</dbReference>
<dbReference type="GO" id="GO:0080043">
    <property type="term" value="F:quercetin 3-O-glucosyltransferase activity"/>
    <property type="evidence" value="ECO:0007669"/>
    <property type="project" value="TreeGrafter"/>
</dbReference>
<evidence type="ECO:0000256" key="2">
    <source>
        <dbReference type="ARBA" id="ARBA00022676"/>
    </source>
</evidence>
<dbReference type="CDD" id="cd03784">
    <property type="entry name" value="GT1_Gtf-like"/>
    <property type="match status" value="1"/>
</dbReference>
<name>A0A8K1XL55_MAGLI</name>
<dbReference type="InterPro" id="IPR002213">
    <property type="entry name" value="UDP_glucos_trans"/>
</dbReference>
<accession>A0A8K1XL55</accession>
<dbReference type="EC" id="2.4.1.-" evidence="5"/>
<gene>
    <name evidence="6" type="primary">UF3GT</name>
</gene>
<comment type="similarity">
    <text evidence="1 4">Belongs to the UDP-glycosyltransferase family.</text>
</comment>
<dbReference type="Pfam" id="PF00201">
    <property type="entry name" value="UDPGT"/>
    <property type="match status" value="1"/>
</dbReference>
<dbReference type="PROSITE" id="PS00375">
    <property type="entry name" value="UDPGT"/>
    <property type="match status" value="1"/>
</dbReference>
<dbReference type="SUPFAM" id="SSF53756">
    <property type="entry name" value="UDP-Glycosyltransferase/glycogen phosphorylase"/>
    <property type="match status" value="1"/>
</dbReference>